<feature type="compositionally biased region" description="Low complexity" evidence="1">
    <location>
        <begin position="41"/>
        <end position="55"/>
    </location>
</feature>
<dbReference type="Pfam" id="PF26369">
    <property type="entry name" value="UPF0426"/>
    <property type="match status" value="1"/>
</dbReference>
<reference evidence="2" key="1">
    <citation type="journal article" date="2020" name="bioRxiv">
        <title>Comparative genomics of Chlamydomonas.</title>
        <authorList>
            <person name="Craig R.J."/>
            <person name="Hasan A.R."/>
            <person name="Ness R.W."/>
            <person name="Keightley P.D."/>
        </authorList>
    </citation>
    <scope>NUCLEOTIDE SEQUENCE</scope>
    <source>
        <strain evidence="2">SAG 7.73</strain>
    </source>
</reference>
<accession>A0A835W2I6</accession>
<dbReference type="InterPro" id="IPR040278">
    <property type="entry name" value="UPF0426"/>
</dbReference>
<organism evidence="2 3">
    <name type="scientific">Chlamydomonas incerta</name>
    <dbReference type="NCBI Taxonomy" id="51695"/>
    <lineage>
        <taxon>Eukaryota</taxon>
        <taxon>Viridiplantae</taxon>
        <taxon>Chlorophyta</taxon>
        <taxon>core chlorophytes</taxon>
        <taxon>Chlorophyceae</taxon>
        <taxon>CS clade</taxon>
        <taxon>Chlamydomonadales</taxon>
        <taxon>Chlamydomonadaceae</taxon>
        <taxon>Chlamydomonas</taxon>
    </lineage>
</organism>
<feature type="region of interest" description="Disordered" evidence="1">
    <location>
        <begin position="106"/>
        <end position="130"/>
    </location>
</feature>
<gene>
    <name evidence="2" type="ORF">HXX76_006404</name>
</gene>
<keyword evidence="3" id="KW-1185">Reference proteome</keyword>
<name>A0A835W2I6_CHLIN</name>
<protein>
    <submittedName>
        <fullName evidence="2">Uncharacterized protein</fullName>
    </submittedName>
</protein>
<dbReference type="PANTHER" id="PTHR35996:SF1">
    <property type="entry name" value="OS04G0528100 PROTEIN"/>
    <property type="match status" value="1"/>
</dbReference>
<dbReference type="EMBL" id="JAEHOC010000012">
    <property type="protein sequence ID" value="KAG2436885.1"/>
    <property type="molecule type" value="Genomic_DNA"/>
</dbReference>
<evidence type="ECO:0000313" key="3">
    <source>
        <dbReference type="Proteomes" id="UP000650467"/>
    </source>
</evidence>
<sequence>MSTALLSRRPLHVTASGAPTPLRAHKRGKLSTSGGSGGSAPAGSQPSSGSSSSAPVVRRPIDLIANQISDPILRAAVQEPVAFWGGMFAGVFRLSLDQDPLKTWVERTTSQARAATGQPAPPPPSGSSRP</sequence>
<dbReference type="PANTHER" id="PTHR35996">
    <property type="entry name" value="OSJNBA0038O10.25 PROTEIN"/>
    <property type="match status" value="1"/>
</dbReference>
<dbReference type="OrthoDB" id="784484at2759"/>
<evidence type="ECO:0000313" key="2">
    <source>
        <dbReference type="EMBL" id="KAG2436885.1"/>
    </source>
</evidence>
<feature type="region of interest" description="Disordered" evidence="1">
    <location>
        <begin position="1"/>
        <end position="55"/>
    </location>
</feature>
<evidence type="ECO:0000256" key="1">
    <source>
        <dbReference type="SAM" id="MobiDB-lite"/>
    </source>
</evidence>
<dbReference type="Proteomes" id="UP000650467">
    <property type="component" value="Unassembled WGS sequence"/>
</dbReference>
<proteinExistence type="predicted"/>
<comment type="caution">
    <text evidence="2">The sequence shown here is derived from an EMBL/GenBank/DDBJ whole genome shotgun (WGS) entry which is preliminary data.</text>
</comment>
<dbReference type="AlphaFoldDB" id="A0A835W2I6"/>
<feature type="compositionally biased region" description="Pro residues" evidence="1">
    <location>
        <begin position="119"/>
        <end position="130"/>
    </location>
</feature>